<dbReference type="PaxDb" id="44689-DDB0184160"/>
<dbReference type="eggNOG" id="ENOG502RSPM">
    <property type="taxonomic scope" value="Eukaryota"/>
</dbReference>
<dbReference type="PhylomeDB" id="Q54DV6"/>
<dbReference type="InterPro" id="IPR000182">
    <property type="entry name" value="GNAT_dom"/>
</dbReference>
<dbReference type="GO" id="GO:0016747">
    <property type="term" value="F:acyltransferase activity, transferring groups other than amino-acyl groups"/>
    <property type="evidence" value="ECO:0007669"/>
    <property type="project" value="InterPro"/>
</dbReference>
<dbReference type="InterPro" id="IPR055100">
    <property type="entry name" value="GNAT_LYC1-like"/>
</dbReference>
<dbReference type="Pfam" id="PF22998">
    <property type="entry name" value="GNAT_LYC1-like"/>
    <property type="match status" value="1"/>
</dbReference>
<dbReference type="VEuPathDB" id="AmoebaDB:DDB_G0292012"/>
<reference evidence="2 3" key="1">
    <citation type="journal article" date="2005" name="Nature">
        <title>The genome of the social amoeba Dictyostelium discoideum.</title>
        <authorList>
            <consortium name="The Dictyostelium discoideum Sequencing Consortium"/>
            <person name="Eichinger L."/>
            <person name="Pachebat J.A."/>
            <person name="Glockner G."/>
            <person name="Rajandream M.A."/>
            <person name="Sucgang R."/>
            <person name="Berriman M."/>
            <person name="Song J."/>
            <person name="Olsen R."/>
            <person name="Szafranski K."/>
            <person name="Xu Q."/>
            <person name="Tunggal B."/>
            <person name="Kummerfeld S."/>
            <person name="Madera M."/>
            <person name="Konfortov B.A."/>
            <person name="Rivero F."/>
            <person name="Bankier A.T."/>
            <person name="Lehmann R."/>
            <person name="Hamlin N."/>
            <person name="Davies R."/>
            <person name="Gaudet P."/>
            <person name="Fey P."/>
            <person name="Pilcher K."/>
            <person name="Chen G."/>
            <person name="Saunders D."/>
            <person name="Sodergren E."/>
            <person name="Davis P."/>
            <person name="Kerhornou A."/>
            <person name="Nie X."/>
            <person name="Hall N."/>
            <person name="Anjard C."/>
            <person name="Hemphill L."/>
            <person name="Bason N."/>
            <person name="Farbrother P."/>
            <person name="Desany B."/>
            <person name="Just E."/>
            <person name="Morio T."/>
            <person name="Rost R."/>
            <person name="Churcher C."/>
            <person name="Cooper J."/>
            <person name="Haydock S."/>
            <person name="van Driessche N."/>
            <person name="Cronin A."/>
            <person name="Goodhead I."/>
            <person name="Muzny D."/>
            <person name="Mourier T."/>
            <person name="Pain A."/>
            <person name="Lu M."/>
            <person name="Harper D."/>
            <person name="Lindsay R."/>
            <person name="Hauser H."/>
            <person name="James K."/>
            <person name="Quiles M."/>
            <person name="Madan Babu M."/>
            <person name="Saito T."/>
            <person name="Buchrieser C."/>
            <person name="Wardroper A."/>
            <person name="Felder M."/>
            <person name="Thangavelu M."/>
            <person name="Johnson D."/>
            <person name="Knights A."/>
            <person name="Loulseged H."/>
            <person name="Mungall K."/>
            <person name="Oliver K."/>
            <person name="Price C."/>
            <person name="Quail M.A."/>
            <person name="Urushihara H."/>
            <person name="Hernandez J."/>
            <person name="Rabbinowitsch E."/>
            <person name="Steffen D."/>
            <person name="Sanders M."/>
            <person name="Ma J."/>
            <person name="Kohara Y."/>
            <person name="Sharp S."/>
            <person name="Simmonds M."/>
            <person name="Spiegler S."/>
            <person name="Tivey A."/>
            <person name="Sugano S."/>
            <person name="White B."/>
            <person name="Walker D."/>
            <person name="Woodward J."/>
            <person name="Winckler T."/>
            <person name="Tanaka Y."/>
            <person name="Shaulsky G."/>
            <person name="Schleicher M."/>
            <person name="Weinstock G."/>
            <person name="Rosenthal A."/>
            <person name="Cox E.C."/>
            <person name="Chisholm R.L."/>
            <person name="Gibbs R."/>
            <person name="Loomis W.F."/>
            <person name="Platzer M."/>
            <person name="Kay R.R."/>
            <person name="Williams J."/>
            <person name="Dear P.H."/>
            <person name="Noegel A.A."/>
            <person name="Barrell B."/>
            <person name="Kuspa A."/>
        </authorList>
    </citation>
    <scope>NUCLEOTIDE SEQUENCE [LARGE SCALE GENOMIC DNA]</scope>
    <source>
        <strain evidence="2 3">AX4</strain>
    </source>
</reference>
<dbReference type="SMR" id="Q54DV6"/>
<dbReference type="HOGENOM" id="CLU_038171_2_0_1"/>
<dbReference type="STRING" id="44689.Q54DV6"/>
<dbReference type="KEGG" id="ddi:DDB_G0292012"/>
<dbReference type="Gene3D" id="3.40.630.30">
    <property type="match status" value="1"/>
</dbReference>
<organism evidence="2 3">
    <name type="scientific">Dictyostelium discoideum</name>
    <name type="common">Social amoeba</name>
    <dbReference type="NCBI Taxonomy" id="44689"/>
    <lineage>
        <taxon>Eukaryota</taxon>
        <taxon>Amoebozoa</taxon>
        <taxon>Evosea</taxon>
        <taxon>Eumycetozoa</taxon>
        <taxon>Dictyostelia</taxon>
        <taxon>Dictyosteliales</taxon>
        <taxon>Dictyosteliaceae</taxon>
        <taxon>Dictyostelium</taxon>
    </lineage>
</organism>
<dbReference type="InParanoid" id="Q54DV6"/>
<protein>
    <recommendedName>
        <fullName evidence="1">N-acetyltransferase domain-containing protein</fullName>
    </recommendedName>
</protein>
<dbReference type="PROSITE" id="PS51186">
    <property type="entry name" value="GNAT"/>
    <property type="match status" value="1"/>
</dbReference>
<accession>Q54DV6</accession>
<dbReference type="SUPFAM" id="SSF55729">
    <property type="entry name" value="Acyl-CoA N-acyltransferases (Nat)"/>
    <property type="match status" value="1"/>
</dbReference>
<dbReference type="PANTHER" id="PTHR34815:SF2">
    <property type="entry name" value="N-ACETYLTRANSFERASE DOMAIN-CONTAINING PROTEIN"/>
    <property type="match status" value="1"/>
</dbReference>
<name>Q54DV6_DICDI</name>
<dbReference type="Proteomes" id="UP000002195">
    <property type="component" value="Unassembled WGS sequence"/>
</dbReference>
<gene>
    <name evidence="2" type="ORF">DDB_G0292012</name>
</gene>
<evidence type="ECO:0000313" key="2">
    <source>
        <dbReference type="EMBL" id="EAL61362.1"/>
    </source>
</evidence>
<dbReference type="AlphaFoldDB" id="Q54DV6"/>
<dbReference type="OMA" id="IWINVEK"/>
<dbReference type="InterPro" id="IPR053013">
    <property type="entry name" value="LAT"/>
</dbReference>
<evidence type="ECO:0000259" key="1">
    <source>
        <dbReference type="PROSITE" id="PS51186"/>
    </source>
</evidence>
<dbReference type="CDD" id="cd04301">
    <property type="entry name" value="NAT_SF"/>
    <property type="match status" value="1"/>
</dbReference>
<evidence type="ECO:0000313" key="3">
    <source>
        <dbReference type="Proteomes" id="UP000002195"/>
    </source>
</evidence>
<feature type="domain" description="N-acetyltransferase" evidence="1">
    <location>
        <begin position="2"/>
        <end position="163"/>
    </location>
</feature>
<keyword evidence="3" id="KW-1185">Reference proteome</keyword>
<dbReference type="dictyBase" id="DDB_G0292012"/>
<proteinExistence type="predicted"/>
<dbReference type="Pfam" id="PF13508">
    <property type="entry name" value="Acetyltransf_7"/>
    <property type="match status" value="1"/>
</dbReference>
<dbReference type="EMBL" id="AAFI02000187">
    <property type="protein sequence ID" value="EAL61362.1"/>
    <property type="molecule type" value="Genomic_DNA"/>
</dbReference>
<comment type="caution">
    <text evidence="2">The sequence shown here is derived from an EMBL/GenBank/DDBJ whole genome shotgun (WGS) entry which is preliminary data.</text>
</comment>
<dbReference type="InterPro" id="IPR016181">
    <property type="entry name" value="Acyl_CoA_acyltransferase"/>
</dbReference>
<sequence>MLELRLGTWEQFKLNTYSNYPEWGDSINIEHYWERERVSKDCVTGHRPWILVDSEQPDEILASCESYTQESPYCLKGTNEIKYGLSESIASVFVEPKHRNKGYATKLMKLIYDRFKNQDKRIFCELYSDINPIVYEKCGWIQNPPTTLKINLNDNTTVSKFLNSINNNDNQFEFINENNSKPVTESNIELVLKKGIEHTEKTLIEIANHNETNSSIEYVFSKQFTKSEFYWEISQAKLYSTIIEGFEAPTVFGHCILNKKVDELKDFNDVKSFIVWTFDYREKCLKILKLFADSELDFKFLLKKSYDQALKSNLQSILAWWPKSSNDKFKKEFVDSINQEIIIRDGSIPMVTSWINLNGNNNNNNNSSTDINKGIWINVEKFGWV</sequence>
<dbReference type="GeneID" id="8628442"/>
<dbReference type="RefSeq" id="XP_629766.1">
    <property type="nucleotide sequence ID" value="XM_629764.1"/>
</dbReference>
<dbReference type="PANTHER" id="PTHR34815">
    <property type="entry name" value="LYSINE ACETYLTRANSFERASE"/>
    <property type="match status" value="1"/>
</dbReference>